<accession>A0A3L6T881</accession>
<organism evidence="6 7">
    <name type="scientific">Panicum miliaceum</name>
    <name type="common">Proso millet</name>
    <name type="synonym">Broomcorn millet</name>
    <dbReference type="NCBI Taxonomy" id="4540"/>
    <lineage>
        <taxon>Eukaryota</taxon>
        <taxon>Viridiplantae</taxon>
        <taxon>Streptophyta</taxon>
        <taxon>Embryophyta</taxon>
        <taxon>Tracheophyta</taxon>
        <taxon>Spermatophyta</taxon>
        <taxon>Magnoliopsida</taxon>
        <taxon>Liliopsida</taxon>
        <taxon>Poales</taxon>
        <taxon>Poaceae</taxon>
        <taxon>PACMAD clade</taxon>
        <taxon>Panicoideae</taxon>
        <taxon>Panicodae</taxon>
        <taxon>Paniceae</taxon>
        <taxon>Panicinae</taxon>
        <taxon>Panicum</taxon>
        <taxon>Panicum sect. Panicum</taxon>
    </lineage>
</organism>
<evidence type="ECO:0000259" key="5">
    <source>
        <dbReference type="PROSITE" id="PS50984"/>
    </source>
</evidence>
<dbReference type="GO" id="GO:0003723">
    <property type="term" value="F:RNA binding"/>
    <property type="evidence" value="ECO:0007669"/>
    <property type="project" value="InterPro"/>
</dbReference>
<keyword evidence="7" id="KW-1185">Reference proteome</keyword>
<dbReference type="GO" id="GO:0008033">
    <property type="term" value="P:tRNA processing"/>
    <property type="evidence" value="ECO:0007669"/>
    <property type="project" value="UniProtKB-KW"/>
</dbReference>
<dbReference type="GO" id="GO:0001522">
    <property type="term" value="P:pseudouridine synthesis"/>
    <property type="evidence" value="ECO:0007669"/>
    <property type="project" value="InterPro"/>
</dbReference>
<dbReference type="STRING" id="4540.A0A3L6T881"/>
<sequence>MRGRRLLNPLPLILIPKPPSRPLAAHFRARAAAHPPAPSPAPRRGPLAEPDVGISRFASTVTGFRGALKQRYSDFVVHEVARDGALVRLTSFDLPDADECGDNAENGDAGADHSRALESFRLLCGEVDHDALRGFLERALEGGDGDLSPIILSADADKAHRSEVHEFIKRNFKFLITDTVEHSDGTQKCIRVRLGSGPRGGRGRNRRGTNSSGWRDDRPFDSRGSTSWPYHLGKFLRFHLYKENRDTQEALGVIGKMLGVLPRSFGVAGTKDKRAVTTQQVTLFKVHASRLAALNSKLIGIRVGDFSYVNKGLVLGQLKGNRFAITLRNVVAESDDVIKAAVDGLSKNGFINYYGLQRFGSGSVPTHFVGAALLRGEWSHAVSLILGTRVHYKGHGDIDIALSGIPRHLTVERAMHIYYTSSRYMASDWSWNPGAYGVLLYVQSQRFCFSFTCKLGSLEREKQSTCTLQRLKKYPGNYLQALMAIPKTLRLMYVHSYQSYLWNHAASMRVEKYGILQVVEGDLVYKKGCSLGEAATVDTFDDDGSHTNSPEMEMSYETLTEEVIQSVKTADSEDLLKAVYTFEDVVLPLPGSETLLPGNEVAGVYHEIAKKDGISLIESVHGIKDFSITGMKGGYRRVLQRPIDFEWDLMTYTDDNVPLVETDLAVLSKTQPSEANKLLSDGTSSCPSCHSSSDASLDTSGSTTDGTEASSEKTKSIGISDLLPKKLAVKLEFTLPASSYATMAIRELTKTSTSAWSTRRCRFSYRQPRQLSRLMNKKNAVQRGPRFELMLRVSHSLGAPLNVSRCFGKIILQPPRPCRRAPCCPCMTAWVGLTTCLAIIPVICTPIA</sequence>
<dbReference type="GO" id="GO:0009982">
    <property type="term" value="F:pseudouridine synthase activity"/>
    <property type="evidence" value="ECO:0007669"/>
    <property type="project" value="InterPro"/>
</dbReference>
<feature type="domain" description="TRUD" evidence="5">
    <location>
        <begin position="349"/>
        <end position="641"/>
    </location>
</feature>
<protein>
    <recommendedName>
        <fullName evidence="5">TRUD domain-containing protein</fullName>
    </recommendedName>
</protein>
<gene>
    <name evidence="6" type="ORF">C2845_PM03G13760</name>
</gene>
<dbReference type="PIRSF" id="PIRSF037016">
    <property type="entry name" value="Pseudouridin_synth_euk_prd"/>
    <property type="match status" value="1"/>
</dbReference>
<dbReference type="InterPro" id="IPR042214">
    <property type="entry name" value="TruD_catalytic"/>
</dbReference>
<evidence type="ECO:0000256" key="3">
    <source>
        <dbReference type="ARBA" id="ARBA00023235"/>
    </source>
</evidence>
<reference evidence="7" key="1">
    <citation type="journal article" date="2019" name="Nat. Commun.">
        <title>The genome of broomcorn millet.</title>
        <authorList>
            <person name="Zou C."/>
            <person name="Miki D."/>
            <person name="Li D."/>
            <person name="Tang Q."/>
            <person name="Xiao L."/>
            <person name="Rajput S."/>
            <person name="Deng P."/>
            <person name="Jia W."/>
            <person name="Huang R."/>
            <person name="Zhang M."/>
            <person name="Sun Y."/>
            <person name="Hu J."/>
            <person name="Fu X."/>
            <person name="Schnable P.S."/>
            <person name="Li F."/>
            <person name="Zhang H."/>
            <person name="Feng B."/>
            <person name="Zhu X."/>
            <person name="Liu R."/>
            <person name="Schnable J.C."/>
            <person name="Zhu J.-K."/>
            <person name="Zhang H."/>
        </authorList>
    </citation>
    <scope>NUCLEOTIDE SEQUENCE [LARGE SCALE GENOMIC DNA]</scope>
</reference>
<dbReference type="EMBL" id="PQIB02000002">
    <property type="protein sequence ID" value="RLN33688.1"/>
    <property type="molecule type" value="Genomic_DNA"/>
</dbReference>
<proteinExistence type="inferred from homology"/>
<dbReference type="Proteomes" id="UP000275267">
    <property type="component" value="Unassembled WGS sequence"/>
</dbReference>
<dbReference type="CDD" id="cd02576">
    <property type="entry name" value="PseudoU_synth_ScPUS7"/>
    <property type="match status" value="1"/>
</dbReference>
<dbReference type="InterPro" id="IPR020103">
    <property type="entry name" value="PsdUridine_synth_cat_dom_sf"/>
</dbReference>
<comment type="similarity">
    <text evidence="1">Belongs to the pseudouridine synthase TruD family.</text>
</comment>
<feature type="region of interest" description="Disordered" evidence="4">
    <location>
        <begin position="191"/>
        <end position="218"/>
    </location>
</feature>
<dbReference type="InterPro" id="IPR001656">
    <property type="entry name" value="PsdUridine_synth_TruD"/>
</dbReference>
<keyword evidence="2" id="KW-0819">tRNA processing</keyword>
<dbReference type="InterPro" id="IPR020119">
    <property type="entry name" value="PsdUridine_synth_TruD_CS"/>
</dbReference>
<dbReference type="Gene3D" id="3.30.2350.20">
    <property type="entry name" value="TruD, catalytic domain"/>
    <property type="match status" value="2"/>
</dbReference>
<dbReference type="FunFam" id="3.30.2350.20:FF:000006">
    <property type="entry name" value="Multisubstrate pseudouridine synthase 7"/>
    <property type="match status" value="1"/>
</dbReference>
<dbReference type="AlphaFoldDB" id="A0A3L6T881"/>
<evidence type="ECO:0000256" key="4">
    <source>
        <dbReference type="SAM" id="MobiDB-lite"/>
    </source>
</evidence>
<dbReference type="PANTHER" id="PTHR13326">
    <property type="entry name" value="TRNA PSEUDOURIDINE SYNTHASE D"/>
    <property type="match status" value="1"/>
</dbReference>
<dbReference type="PROSITE" id="PS01268">
    <property type="entry name" value="UPF0024"/>
    <property type="match status" value="1"/>
</dbReference>
<dbReference type="GO" id="GO:0005634">
    <property type="term" value="C:nucleus"/>
    <property type="evidence" value="ECO:0007669"/>
    <property type="project" value="TreeGrafter"/>
</dbReference>
<evidence type="ECO:0000256" key="1">
    <source>
        <dbReference type="ARBA" id="ARBA00007953"/>
    </source>
</evidence>
<dbReference type="FunFam" id="3.30.70.3160:FF:000001">
    <property type="entry name" value="Probable tRNA pseudouridine synthase D"/>
    <property type="match status" value="1"/>
</dbReference>
<evidence type="ECO:0000313" key="7">
    <source>
        <dbReference type="Proteomes" id="UP000275267"/>
    </source>
</evidence>
<dbReference type="SUPFAM" id="SSF55120">
    <property type="entry name" value="Pseudouridine synthase"/>
    <property type="match status" value="1"/>
</dbReference>
<feature type="region of interest" description="Disordered" evidence="4">
    <location>
        <begin position="29"/>
        <end position="50"/>
    </location>
</feature>
<keyword evidence="3" id="KW-0413">Isomerase</keyword>
<dbReference type="Pfam" id="PF01142">
    <property type="entry name" value="TruD"/>
    <property type="match status" value="2"/>
</dbReference>
<feature type="region of interest" description="Disordered" evidence="4">
    <location>
        <begin position="677"/>
        <end position="715"/>
    </location>
</feature>
<dbReference type="PROSITE" id="PS50984">
    <property type="entry name" value="TRUD"/>
    <property type="match status" value="1"/>
</dbReference>
<dbReference type="PANTHER" id="PTHR13326:SF8">
    <property type="entry name" value="PSEUDOURIDINE SYNTHASE FAMILY PROTEIN"/>
    <property type="match status" value="1"/>
</dbReference>
<dbReference type="InterPro" id="IPR011760">
    <property type="entry name" value="PsdUridine_synth_TruD_insert"/>
</dbReference>
<dbReference type="OrthoDB" id="447290at2759"/>
<evidence type="ECO:0000256" key="2">
    <source>
        <dbReference type="ARBA" id="ARBA00022694"/>
    </source>
</evidence>
<feature type="compositionally biased region" description="Low complexity" evidence="4">
    <location>
        <begin position="680"/>
        <end position="709"/>
    </location>
</feature>
<name>A0A3L6T881_PANMI</name>
<evidence type="ECO:0000313" key="6">
    <source>
        <dbReference type="EMBL" id="RLN33688.1"/>
    </source>
</evidence>
<comment type="caution">
    <text evidence="6">The sequence shown here is derived from an EMBL/GenBank/DDBJ whole genome shotgun (WGS) entry which is preliminary data.</text>
</comment>